<feature type="region of interest" description="Disordered" evidence="1">
    <location>
        <begin position="1"/>
        <end position="248"/>
    </location>
</feature>
<feature type="compositionally biased region" description="Polar residues" evidence="1">
    <location>
        <begin position="1"/>
        <end position="15"/>
    </location>
</feature>
<dbReference type="EMBL" id="CAJVAX010000017">
    <property type="protein sequence ID" value="CAG7644030.1"/>
    <property type="molecule type" value="Genomic_DNA"/>
</dbReference>
<accession>A0A9W4H250</accession>
<reference evidence="2" key="1">
    <citation type="submission" date="2021-06" db="EMBL/GenBank/DDBJ databases">
        <authorList>
            <person name="Arsene-Ploetze F."/>
        </authorList>
    </citation>
    <scope>NUCLEOTIDE SEQUENCE</scope>
    <source>
        <strain evidence="2">SBRY1</strain>
    </source>
</reference>
<sequence length="397" mass="41451">MNGRRSSPGRTTTAGCSRCSAGCPSTRWRRPSGPTSATSSPGAEAARHDRARTPHPRRRHHRERKDHGGGGVGPPRRPPAHRTRHPALRAGLARGRHHRLLRAGRGHRGHKRVDHRRELRGRTPADLEPRAARGVAGLPAAGHLPPPAPAYAAPPGHPVQRGGPQPRAPRQALRPPLHPAVGAALARTAAPGVRTGRRRPHRRPAAHRPPPLGGGDRPLAARPGGGPGRRSPAGRRHRSRGRVTCGNPLDIPGVLLSTLSPMCAGRAAGPAFVVARARAAPHPVFAPSGGAAGVGPRRYSAAHADRQALPRAGLPGRRGHGSAPCRRAAGAAGGRGRRLLRGLPAAAAADRGLHAGRRDVAARRRGRVRAGAGELGVLRLRAAGPRRDAGQRGAALR</sequence>
<dbReference type="Proteomes" id="UP001153328">
    <property type="component" value="Unassembled WGS sequence"/>
</dbReference>
<name>A0A9W4H250_9ACTN</name>
<feature type="compositionally biased region" description="Basic residues" evidence="1">
    <location>
        <begin position="94"/>
        <end position="114"/>
    </location>
</feature>
<feature type="compositionally biased region" description="Basic residues" evidence="1">
    <location>
        <begin position="195"/>
        <end position="206"/>
    </location>
</feature>
<comment type="caution">
    <text evidence="2">The sequence shown here is derived from an EMBL/GenBank/DDBJ whole genome shotgun (WGS) entry which is preliminary data.</text>
</comment>
<gene>
    <name evidence="2" type="ORF">SBRY_30957</name>
</gene>
<feature type="compositionally biased region" description="Low complexity" evidence="1">
    <location>
        <begin position="164"/>
        <end position="175"/>
    </location>
</feature>
<feature type="compositionally biased region" description="Low complexity" evidence="1">
    <location>
        <begin position="31"/>
        <end position="43"/>
    </location>
</feature>
<evidence type="ECO:0000313" key="3">
    <source>
        <dbReference type="Proteomes" id="UP001153328"/>
    </source>
</evidence>
<feature type="compositionally biased region" description="Basic residues" evidence="1">
    <location>
        <begin position="53"/>
        <end position="64"/>
    </location>
</feature>
<organism evidence="2 3">
    <name type="scientific">Actinacidiphila bryophytorum</name>
    <dbReference type="NCBI Taxonomy" id="1436133"/>
    <lineage>
        <taxon>Bacteria</taxon>
        <taxon>Bacillati</taxon>
        <taxon>Actinomycetota</taxon>
        <taxon>Actinomycetes</taxon>
        <taxon>Kitasatosporales</taxon>
        <taxon>Streptomycetaceae</taxon>
        <taxon>Actinacidiphila</taxon>
    </lineage>
</organism>
<feature type="compositionally biased region" description="Basic residues" evidence="1">
    <location>
        <begin position="78"/>
        <end position="87"/>
    </location>
</feature>
<evidence type="ECO:0000313" key="2">
    <source>
        <dbReference type="EMBL" id="CAG7644030.1"/>
    </source>
</evidence>
<protein>
    <submittedName>
        <fullName evidence="2">Uncharacterized protein</fullName>
    </submittedName>
</protein>
<proteinExistence type="predicted"/>
<dbReference type="AlphaFoldDB" id="A0A9W4H250"/>
<feature type="compositionally biased region" description="Basic residues" evidence="1">
    <location>
        <begin position="232"/>
        <end position="241"/>
    </location>
</feature>
<evidence type="ECO:0000256" key="1">
    <source>
        <dbReference type="SAM" id="MobiDB-lite"/>
    </source>
</evidence>
<feature type="region of interest" description="Disordered" evidence="1">
    <location>
        <begin position="311"/>
        <end position="330"/>
    </location>
</feature>
<keyword evidence="3" id="KW-1185">Reference proteome</keyword>
<feature type="compositionally biased region" description="Basic and acidic residues" evidence="1">
    <location>
        <begin position="115"/>
        <end position="131"/>
    </location>
</feature>